<dbReference type="PANTHER" id="PTHR40661:SF3">
    <property type="entry name" value="FELS-1 PROPHAGE TRANSCRIPTIONAL REGULATOR"/>
    <property type="match status" value="1"/>
</dbReference>
<dbReference type="AlphaFoldDB" id="A0A9E1LZN0"/>
<keyword evidence="2" id="KW-0238">DNA-binding</keyword>
<reference evidence="5" key="1">
    <citation type="submission" date="2021-02" db="EMBL/GenBank/DDBJ databases">
        <title>Infant gut strain persistence is associated with maternal origin, phylogeny, and functional potential including surface adhesion and iron acquisition.</title>
        <authorList>
            <person name="Lou Y.C."/>
        </authorList>
    </citation>
    <scope>NUCLEOTIDE SEQUENCE</scope>
    <source>
        <strain evidence="5">L2_039_000G1_dasL2_039_000G1_maxbin2.maxbin.077</strain>
    </source>
</reference>
<evidence type="ECO:0000256" key="2">
    <source>
        <dbReference type="ARBA" id="ARBA00023125"/>
    </source>
</evidence>
<dbReference type="Pfam" id="PF00717">
    <property type="entry name" value="Peptidase_S24"/>
    <property type="match status" value="1"/>
</dbReference>
<evidence type="ECO:0000256" key="1">
    <source>
        <dbReference type="ARBA" id="ARBA00023015"/>
    </source>
</evidence>
<dbReference type="Gene3D" id="2.10.109.10">
    <property type="entry name" value="Umud Fragment, subunit A"/>
    <property type="match status" value="1"/>
</dbReference>
<dbReference type="InterPro" id="IPR015927">
    <property type="entry name" value="Peptidase_S24_S26A/B/C"/>
</dbReference>
<dbReference type="Pfam" id="PF01381">
    <property type="entry name" value="HTH_3"/>
    <property type="match status" value="1"/>
</dbReference>
<dbReference type="EMBL" id="JAGZYH010000094">
    <property type="protein sequence ID" value="MBS6623308.1"/>
    <property type="molecule type" value="Genomic_DNA"/>
</dbReference>
<keyword evidence="1" id="KW-0805">Transcription regulation</keyword>
<dbReference type="SUPFAM" id="SSF51306">
    <property type="entry name" value="LexA/Signal peptidase"/>
    <property type="match status" value="1"/>
</dbReference>
<name>A0A9E1LZN0_9FIRM</name>
<dbReference type="InterPro" id="IPR001387">
    <property type="entry name" value="Cro/C1-type_HTH"/>
</dbReference>
<dbReference type="SMART" id="SM00530">
    <property type="entry name" value="HTH_XRE"/>
    <property type="match status" value="1"/>
</dbReference>
<dbReference type="Gene3D" id="1.10.260.40">
    <property type="entry name" value="lambda repressor-like DNA-binding domains"/>
    <property type="match status" value="1"/>
</dbReference>
<gene>
    <name evidence="5" type="ORF">KH315_14385</name>
</gene>
<dbReference type="InterPro" id="IPR010982">
    <property type="entry name" value="Lambda_DNA-bd_dom_sf"/>
</dbReference>
<dbReference type="SUPFAM" id="SSF47413">
    <property type="entry name" value="lambda repressor-like DNA-binding domains"/>
    <property type="match status" value="1"/>
</dbReference>
<keyword evidence="3" id="KW-0804">Transcription</keyword>
<accession>A0A9E1LZN0</accession>
<feature type="domain" description="HTH cro/C1-type" evidence="4">
    <location>
        <begin position="8"/>
        <end position="62"/>
    </location>
</feature>
<evidence type="ECO:0000259" key="4">
    <source>
        <dbReference type="PROSITE" id="PS50943"/>
    </source>
</evidence>
<dbReference type="InterPro" id="IPR039418">
    <property type="entry name" value="LexA-like"/>
</dbReference>
<dbReference type="CDD" id="cd06529">
    <property type="entry name" value="S24_LexA-like"/>
    <property type="match status" value="1"/>
</dbReference>
<comment type="caution">
    <text evidence="5">The sequence shown here is derived from an EMBL/GenBank/DDBJ whole genome shotgun (WGS) entry which is preliminary data.</text>
</comment>
<dbReference type="PANTHER" id="PTHR40661">
    <property type="match status" value="1"/>
</dbReference>
<dbReference type="PROSITE" id="PS50943">
    <property type="entry name" value="HTH_CROC1"/>
    <property type="match status" value="1"/>
</dbReference>
<evidence type="ECO:0000256" key="3">
    <source>
        <dbReference type="ARBA" id="ARBA00023163"/>
    </source>
</evidence>
<protein>
    <submittedName>
        <fullName evidence="5">LexA family transcriptional regulator</fullName>
    </submittedName>
</protein>
<sequence>MTSFSDRLRNARAESGLSRQQIADKLGITYQSVSEWETKGNRPRPDRLQKLAQVLGVSEAWLATGEGTGQIQPVLAYVPEADVPNGYSAIPEFRLALHAHTGPGCEPDWEEITESKPVFYPDEFFQAHNTTPEKCKRARVSGDSMEPFIYDGDKVTWICEPCPEIGCVHIVDGAIYVISVDGNLKIKRLQTCKDGIVVISDNERYPAETYTNEECNRIRVYGRVIDLQRHL</sequence>
<evidence type="ECO:0000313" key="6">
    <source>
        <dbReference type="Proteomes" id="UP000811365"/>
    </source>
</evidence>
<dbReference type="GO" id="GO:0003677">
    <property type="term" value="F:DNA binding"/>
    <property type="evidence" value="ECO:0007669"/>
    <property type="project" value="UniProtKB-KW"/>
</dbReference>
<proteinExistence type="predicted"/>
<dbReference type="CDD" id="cd00093">
    <property type="entry name" value="HTH_XRE"/>
    <property type="match status" value="1"/>
</dbReference>
<dbReference type="Proteomes" id="UP000811365">
    <property type="component" value="Unassembled WGS sequence"/>
</dbReference>
<evidence type="ECO:0000313" key="5">
    <source>
        <dbReference type="EMBL" id="MBS6623308.1"/>
    </source>
</evidence>
<organism evidence="5 6">
    <name type="scientific">Faecalibacterium prausnitzii</name>
    <dbReference type="NCBI Taxonomy" id="853"/>
    <lineage>
        <taxon>Bacteria</taxon>
        <taxon>Bacillati</taxon>
        <taxon>Bacillota</taxon>
        <taxon>Clostridia</taxon>
        <taxon>Eubacteriales</taxon>
        <taxon>Oscillospiraceae</taxon>
        <taxon>Faecalibacterium</taxon>
    </lineage>
</organism>
<dbReference type="InterPro" id="IPR036286">
    <property type="entry name" value="LexA/Signal_pep-like_sf"/>
</dbReference>